<evidence type="ECO:0000256" key="6">
    <source>
        <dbReference type="ARBA" id="ARBA00022825"/>
    </source>
</evidence>
<feature type="region of interest" description="Disordered" evidence="10">
    <location>
        <begin position="30"/>
        <end position="65"/>
    </location>
</feature>
<gene>
    <name evidence="13" type="ORF">CLODIP_2_CD13681</name>
</gene>
<dbReference type="AlphaFoldDB" id="A0A8S1E0L6"/>
<evidence type="ECO:0000256" key="5">
    <source>
        <dbReference type="ARBA" id="ARBA00022801"/>
    </source>
</evidence>
<dbReference type="SUPFAM" id="SSF50494">
    <property type="entry name" value="Trypsin-like serine proteases"/>
    <property type="match status" value="1"/>
</dbReference>
<dbReference type="EMBL" id="CADEPI010000473">
    <property type="protein sequence ID" value="CAB3386346.1"/>
    <property type="molecule type" value="Genomic_DNA"/>
</dbReference>
<dbReference type="GO" id="GO:0006508">
    <property type="term" value="P:proteolysis"/>
    <property type="evidence" value="ECO:0007669"/>
    <property type="project" value="UniProtKB-KW"/>
</dbReference>
<dbReference type="InterPro" id="IPR001254">
    <property type="entry name" value="Trypsin_dom"/>
</dbReference>
<organism evidence="13 14">
    <name type="scientific">Cloeon dipterum</name>
    <dbReference type="NCBI Taxonomy" id="197152"/>
    <lineage>
        <taxon>Eukaryota</taxon>
        <taxon>Metazoa</taxon>
        <taxon>Ecdysozoa</taxon>
        <taxon>Arthropoda</taxon>
        <taxon>Hexapoda</taxon>
        <taxon>Insecta</taxon>
        <taxon>Pterygota</taxon>
        <taxon>Palaeoptera</taxon>
        <taxon>Ephemeroptera</taxon>
        <taxon>Pisciforma</taxon>
        <taxon>Baetidae</taxon>
        <taxon>Cloeon</taxon>
    </lineage>
</organism>
<dbReference type="InterPro" id="IPR043504">
    <property type="entry name" value="Peptidase_S1_PA_chymotrypsin"/>
</dbReference>
<comment type="caution">
    <text evidence="13">The sequence shown here is derived from an EMBL/GenBank/DDBJ whole genome shotgun (WGS) entry which is preliminary data.</text>
</comment>
<dbReference type="PROSITE" id="PS50240">
    <property type="entry name" value="TRYPSIN_DOM"/>
    <property type="match status" value="1"/>
</dbReference>
<dbReference type="InterPro" id="IPR001314">
    <property type="entry name" value="Peptidase_S1A"/>
</dbReference>
<evidence type="ECO:0000256" key="10">
    <source>
        <dbReference type="SAM" id="MobiDB-lite"/>
    </source>
</evidence>
<dbReference type="PANTHER" id="PTHR24252:SF7">
    <property type="entry name" value="HYALIN"/>
    <property type="match status" value="1"/>
</dbReference>
<proteinExistence type="predicted"/>
<keyword evidence="6 9" id="KW-0720">Serine protease</keyword>
<accession>A0A8S1E0L6</accession>
<dbReference type="PROSITE" id="PS00134">
    <property type="entry name" value="TRYPSIN_HIS"/>
    <property type="match status" value="1"/>
</dbReference>
<evidence type="ECO:0000256" key="4">
    <source>
        <dbReference type="ARBA" id="ARBA00022729"/>
    </source>
</evidence>
<keyword evidence="3 9" id="KW-0645">Protease</keyword>
<sequence length="313" mass="33727">MKQILVWLAASLLCQNAVFVPTSASKAVNHTSNGNNKLISHARATRPVSKTDSTNKNAPKNKTPDRKASISAFIINGRTTRRGEFPHQVAIYMDEEHFCGGSLISNTHVLTAAHCVATYQSFELIFGASNRDGSNSGVVKMKAKNKIQHPSYSTFSLVNDIALLVLPKPIKFTSAIKKISLASPTQAKNLLQRGALLTVAGWGKTSDAEETIGDELVSTTLRVLSNQDCNRIYGYENYMPTAHSSICVIGNKKSATCQGDSGGPVIMKENNVLYQVGIVSYGSANGCEAGDPEVLTKVASYRNWISSMTGVKI</sequence>
<evidence type="ECO:0000256" key="3">
    <source>
        <dbReference type="ARBA" id="ARBA00022670"/>
    </source>
</evidence>
<dbReference type="InterPro" id="IPR018114">
    <property type="entry name" value="TRYPSIN_HIS"/>
</dbReference>
<dbReference type="PROSITE" id="PS00135">
    <property type="entry name" value="TRYPSIN_SER"/>
    <property type="match status" value="1"/>
</dbReference>
<feature type="signal peptide" evidence="11">
    <location>
        <begin position="1"/>
        <end position="19"/>
    </location>
</feature>
<evidence type="ECO:0000256" key="9">
    <source>
        <dbReference type="RuleBase" id="RU363034"/>
    </source>
</evidence>
<evidence type="ECO:0000313" key="13">
    <source>
        <dbReference type="EMBL" id="CAB3386346.1"/>
    </source>
</evidence>
<dbReference type="SMART" id="SM00020">
    <property type="entry name" value="Tryp_SPc"/>
    <property type="match status" value="1"/>
</dbReference>
<comment type="subcellular location">
    <subcellularLocation>
        <location evidence="1">Secreted</location>
    </subcellularLocation>
</comment>
<keyword evidence="2" id="KW-0964">Secreted</keyword>
<name>A0A8S1E0L6_9INSE</name>
<feature type="compositionally biased region" description="Polar residues" evidence="10">
    <location>
        <begin position="48"/>
        <end position="60"/>
    </location>
</feature>
<dbReference type="FunFam" id="2.40.10.10:FF:000146">
    <property type="entry name" value="Serine protease 53"/>
    <property type="match status" value="1"/>
</dbReference>
<protein>
    <recommendedName>
        <fullName evidence="12">Peptidase S1 domain-containing protein</fullName>
    </recommendedName>
</protein>
<dbReference type="OrthoDB" id="5597713at2759"/>
<dbReference type="Gene3D" id="2.40.10.10">
    <property type="entry name" value="Trypsin-like serine proteases"/>
    <property type="match status" value="2"/>
</dbReference>
<evidence type="ECO:0000256" key="11">
    <source>
        <dbReference type="SAM" id="SignalP"/>
    </source>
</evidence>
<dbReference type="InterPro" id="IPR033116">
    <property type="entry name" value="TRYPSIN_SER"/>
</dbReference>
<dbReference type="PANTHER" id="PTHR24252">
    <property type="entry name" value="ACROSIN-RELATED"/>
    <property type="match status" value="1"/>
</dbReference>
<evidence type="ECO:0000256" key="7">
    <source>
        <dbReference type="ARBA" id="ARBA00023145"/>
    </source>
</evidence>
<evidence type="ECO:0000256" key="8">
    <source>
        <dbReference type="ARBA" id="ARBA00023157"/>
    </source>
</evidence>
<evidence type="ECO:0000256" key="1">
    <source>
        <dbReference type="ARBA" id="ARBA00004613"/>
    </source>
</evidence>
<dbReference type="GO" id="GO:0004252">
    <property type="term" value="F:serine-type endopeptidase activity"/>
    <property type="evidence" value="ECO:0007669"/>
    <property type="project" value="InterPro"/>
</dbReference>
<keyword evidence="14" id="KW-1185">Reference proteome</keyword>
<feature type="domain" description="Peptidase S1" evidence="12">
    <location>
        <begin position="74"/>
        <end position="310"/>
    </location>
</feature>
<dbReference type="Proteomes" id="UP000494165">
    <property type="component" value="Unassembled WGS sequence"/>
</dbReference>
<keyword evidence="4 11" id="KW-0732">Signal</keyword>
<dbReference type="PRINTS" id="PR00722">
    <property type="entry name" value="CHYMOTRYPSIN"/>
</dbReference>
<keyword evidence="7" id="KW-0865">Zymogen</keyword>
<dbReference type="CDD" id="cd00190">
    <property type="entry name" value="Tryp_SPc"/>
    <property type="match status" value="1"/>
</dbReference>
<evidence type="ECO:0000259" key="12">
    <source>
        <dbReference type="PROSITE" id="PS50240"/>
    </source>
</evidence>
<dbReference type="Pfam" id="PF00089">
    <property type="entry name" value="Trypsin"/>
    <property type="match status" value="1"/>
</dbReference>
<dbReference type="GO" id="GO:0005576">
    <property type="term" value="C:extracellular region"/>
    <property type="evidence" value="ECO:0007669"/>
    <property type="project" value="UniProtKB-SubCell"/>
</dbReference>
<evidence type="ECO:0000256" key="2">
    <source>
        <dbReference type="ARBA" id="ARBA00022525"/>
    </source>
</evidence>
<feature type="chain" id="PRO_5035765354" description="Peptidase S1 domain-containing protein" evidence="11">
    <location>
        <begin position="20"/>
        <end position="313"/>
    </location>
</feature>
<keyword evidence="5 9" id="KW-0378">Hydrolase</keyword>
<reference evidence="13 14" key="1">
    <citation type="submission" date="2020-04" db="EMBL/GenBank/DDBJ databases">
        <authorList>
            <person name="Alioto T."/>
            <person name="Alioto T."/>
            <person name="Gomez Garrido J."/>
        </authorList>
    </citation>
    <scope>NUCLEOTIDE SEQUENCE [LARGE SCALE GENOMIC DNA]</scope>
</reference>
<evidence type="ECO:0000313" key="14">
    <source>
        <dbReference type="Proteomes" id="UP000494165"/>
    </source>
</evidence>
<dbReference type="InterPro" id="IPR009003">
    <property type="entry name" value="Peptidase_S1_PA"/>
</dbReference>
<keyword evidence="8" id="KW-1015">Disulfide bond</keyword>